<dbReference type="InterPro" id="IPR052808">
    <property type="entry name" value="GPCR_Mth-like"/>
</dbReference>
<dbReference type="PANTHER" id="PTHR46953">
    <property type="entry name" value="G-PROTEIN COUPLED RECEPTOR MTH-LIKE 1-RELATED"/>
    <property type="match status" value="1"/>
</dbReference>
<sequence length="350" mass="38738">MNTVRSCFATTVAFLVIAIGWWAADAVVCCNSSSVASGGGDLVASCQYKNRTFHTVEAFGGGTCDDNRTAVRIRKCCGPGQSYDTILGSCKPSGADSDEQMHRMMQLLRDESQVVADAVMVGFNYEPPLCDAGNVLVDVPPEEMRWMLKAYSSVAELPPSYCFDLSQPRWLVAWECRSDQICDQGTYMCVHKCCKGNQMIVDGPNGPECTLSEKPFTMSAYGIDEDDLVLPYYEEFKCSHRDILDDGFRLTTNGLYLINEDQYVPLTEYCVGYSQVTDSIVAFICDAHTVFMVKRAIASFFDISIGRVTWRLPCAWRSRCSYITHCPASETSKTTTSSATCNTSCWRASA</sequence>
<proteinExistence type="predicted"/>
<dbReference type="OrthoDB" id="7683403at2759"/>
<accession>A0A8R2FCR1</accession>
<evidence type="ECO:0000313" key="2">
    <source>
        <dbReference type="EnsemblMetazoa" id="XP_008188618.1"/>
    </source>
</evidence>
<protein>
    <recommendedName>
        <fullName evidence="4">Methuselah N-terminal domain-containing protein</fullName>
    </recommendedName>
</protein>
<evidence type="ECO:0000313" key="3">
    <source>
        <dbReference type="Proteomes" id="UP000007819"/>
    </source>
</evidence>
<dbReference type="GeneID" id="100568573"/>
<dbReference type="PANTHER" id="PTHR46953:SF1">
    <property type="entry name" value="G-PROTEIN COUPLED RECEPTOR MTH-LIKE 1-RELATED"/>
    <property type="match status" value="1"/>
</dbReference>
<reference evidence="2" key="2">
    <citation type="submission" date="2022-06" db="UniProtKB">
        <authorList>
            <consortium name="EnsemblMetazoa"/>
        </authorList>
    </citation>
    <scope>IDENTIFICATION</scope>
</reference>
<name>A0A8R2FCR1_ACYPI</name>
<evidence type="ECO:0000256" key="1">
    <source>
        <dbReference type="SAM" id="SignalP"/>
    </source>
</evidence>
<keyword evidence="1" id="KW-0732">Signal</keyword>
<evidence type="ECO:0008006" key="4">
    <source>
        <dbReference type="Google" id="ProtNLM"/>
    </source>
</evidence>
<dbReference type="AlphaFoldDB" id="A0A8R2FCR1"/>
<keyword evidence="3" id="KW-1185">Reference proteome</keyword>
<feature type="signal peptide" evidence="1">
    <location>
        <begin position="1"/>
        <end position="26"/>
    </location>
</feature>
<feature type="chain" id="PRO_5035942558" description="Methuselah N-terminal domain-containing protein" evidence="1">
    <location>
        <begin position="27"/>
        <end position="350"/>
    </location>
</feature>
<reference evidence="3" key="1">
    <citation type="submission" date="2010-06" db="EMBL/GenBank/DDBJ databases">
        <authorList>
            <person name="Jiang H."/>
            <person name="Abraham K."/>
            <person name="Ali S."/>
            <person name="Alsbrooks S.L."/>
            <person name="Anim B.N."/>
            <person name="Anosike U.S."/>
            <person name="Attaway T."/>
            <person name="Bandaranaike D.P."/>
            <person name="Battles P.K."/>
            <person name="Bell S.N."/>
            <person name="Bell A.V."/>
            <person name="Beltran B."/>
            <person name="Bickham C."/>
            <person name="Bustamante Y."/>
            <person name="Caleb T."/>
            <person name="Canada A."/>
            <person name="Cardenas V."/>
            <person name="Carter K."/>
            <person name="Chacko J."/>
            <person name="Chandrabose M.N."/>
            <person name="Chavez D."/>
            <person name="Chavez A."/>
            <person name="Chen L."/>
            <person name="Chu H.-S."/>
            <person name="Claassen K.J."/>
            <person name="Cockrell R."/>
            <person name="Collins M."/>
            <person name="Cooper J.A."/>
            <person name="Cree A."/>
            <person name="Curry S.M."/>
            <person name="Da Y."/>
            <person name="Dao M.D."/>
            <person name="Das B."/>
            <person name="Davila M.-L."/>
            <person name="Davy-Carroll L."/>
            <person name="Denson S."/>
            <person name="Dinh H."/>
            <person name="Ebong V.E."/>
            <person name="Edwards J.R."/>
            <person name="Egan A."/>
            <person name="El-Daye J."/>
            <person name="Escobedo L."/>
            <person name="Fernandez S."/>
            <person name="Fernando P.R."/>
            <person name="Flagg N."/>
            <person name="Forbes L.D."/>
            <person name="Fowler R.G."/>
            <person name="Fu Q."/>
            <person name="Gabisi R.A."/>
            <person name="Ganer J."/>
            <person name="Garbino Pronczuk A."/>
            <person name="Garcia R.M."/>
            <person name="Garner T."/>
            <person name="Garrett T.E."/>
            <person name="Gonzalez D.A."/>
            <person name="Hamid H."/>
            <person name="Hawkins E.S."/>
            <person name="Hirani K."/>
            <person name="Hogues M.E."/>
            <person name="Hollins B."/>
            <person name="Hsiao C.-H."/>
            <person name="Jabil R."/>
            <person name="James M.L."/>
            <person name="Jhangiani S.N."/>
            <person name="Johnson B."/>
            <person name="Johnson Q."/>
            <person name="Joshi V."/>
            <person name="Kalu J.B."/>
            <person name="Kam C."/>
            <person name="Kashfia A."/>
            <person name="Keebler J."/>
            <person name="Kisamo H."/>
            <person name="Kovar C.L."/>
            <person name="Lago L.A."/>
            <person name="Lai C.-Y."/>
            <person name="Laidlaw J."/>
            <person name="Lara F."/>
            <person name="Le T.-K."/>
            <person name="Lee S.L."/>
            <person name="Legall F.H."/>
            <person name="Lemon S.J."/>
            <person name="Lewis L.R."/>
            <person name="Li B."/>
            <person name="Liu Y."/>
            <person name="Liu Y.-S."/>
            <person name="Lopez J."/>
            <person name="Lozado R.J."/>
            <person name="Lu J."/>
            <person name="Madu R.C."/>
            <person name="Maheshwari M."/>
            <person name="Maheshwari R."/>
            <person name="Malloy K."/>
            <person name="Martinez E."/>
            <person name="Mathew T."/>
            <person name="Mercado I.C."/>
            <person name="Mercado C."/>
            <person name="Meyer B."/>
            <person name="Montgomery K."/>
            <person name="Morgan M.B."/>
            <person name="Munidasa M."/>
            <person name="Nazareth L.V."/>
            <person name="Nelson J."/>
            <person name="Ng B.M."/>
            <person name="Nguyen N.B."/>
            <person name="Nguyen P.Q."/>
            <person name="Nguyen T."/>
            <person name="Obregon M."/>
            <person name="Okwuonu G.O."/>
            <person name="Onwere C.G."/>
            <person name="Orozco G."/>
            <person name="Parra A."/>
            <person name="Patel S."/>
            <person name="Patil S."/>
            <person name="Perez A."/>
            <person name="Perez Y."/>
            <person name="Pham C."/>
            <person name="Primus E.L."/>
            <person name="Pu L.-L."/>
            <person name="Puazo M."/>
            <person name="Qin X."/>
            <person name="Quiroz J.B."/>
            <person name="Reese J."/>
            <person name="Richards S."/>
            <person name="Rives C.M."/>
            <person name="Robberts R."/>
            <person name="Ruiz S.J."/>
            <person name="Ruiz M.J."/>
            <person name="Santibanez J."/>
            <person name="Schneider B.W."/>
            <person name="Sisson I."/>
            <person name="Smith M."/>
            <person name="Sodergren E."/>
            <person name="Song X.-Z."/>
            <person name="Song B.B."/>
            <person name="Summersgill H."/>
            <person name="Thelus R."/>
            <person name="Thornton R.D."/>
            <person name="Trejos Z.Y."/>
            <person name="Usmani K."/>
            <person name="Vattathil S."/>
            <person name="Villasana D."/>
            <person name="Walker D.L."/>
            <person name="Wang S."/>
            <person name="Wang K."/>
            <person name="White C.S."/>
            <person name="Williams A.C."/>
            <person name="Williamson J."/>
            <person name="Wilson K."/>
            <person name="Woghiren I.O."/>
            <person name="Woodworth J.R."/>
            <person name="Worley K.C."/>
            <person name="Wright R.A."/>
            <person name="Wu W."/>
            <person name="Young L."/>
            <person name="Zhang L."/>
            <person name="Zhang J."/>
            <person name="Zhu Y."/>
            <person name="Muzny D.M."/>
            <person name="Weinstock G."/>
            <person name="Gibbs R.A."/>
        </authorList>
    </citation>
    <scope>NUCLEOTIDE SEQUENCE [LARGE SCALE GENOMIC DNA]</scope>
    <source>
        <strain evidence="3">LSR1</strain>
    </source>
</reference>
<dbReference type="EnsemblMetazoa" id="XM_008190396.3">
    <property type="protein sequence ID" value="XP_008188618.1"/>
    <property type="gene ID" value="LOC100568573"/>
</dbReference>
<dbReference type="RefSeq" id="XP_008188618.1">
    <property type="nucleotide sequence ID" value="XM_008190396.2"/>
</dbReference>
<dbReference type="Proteomes" id="UP000007819">
    <property type="component" value="Chromosome X"/>
</dbReference>
<dbReference type="KEGG" id="api:100568573"/>
<organism evidence="2 3">
    <name type="scientific">Acyrthosiphon pisum</name>
    <name type="common">Pea aphid</name>
    <dbReference type="NCBI Taxonomy" id="7029"/>
    <lineage>
        <taxon>Eukaryota</taxon>
        <taxon>Metazoa</taxon>
        <taxon>Ecdysozoa</taxon>
        <taxon>Arthropoda</taxon>
        <taxon>Hexapoda</taxon>
        <taxon>Insecta</taxon>
        <taxon>Pterygota</taxon>
        <taxon>Neoptera</taxon>
        <taxon>Paraneoptera</taxon>
        <taxon>Hemiptera</taxon>
        <taxon>Sternorrhyncha</taxon>
        <taxon>Aphidomorpha</taxon>
        <taxon>Aphidoidea</taxon>
        <taxon>Aphididae</taxon>
        <taxon>Macrosiphini</taxon>
        <taxon>Acyrthosiphon</taxon>
    </lineage>
</organism>